<gene>
    <name evidence="1" type="ORF">IAD01_02450</name>
</gene>
<reference evidence="1" key="2">
    <citation type="journal article" date="2021" name="PeerJ">
        <title>Extensive microbial diversity within the chicken gut microbiome revealed by metagenomics and culture.</title>
        <authorList>
            <person name="Gilroy R."/>
            <person name="Ravi A."/>
            <person name="Getino M."/>
            <person name="Pursley I."/>
            <person name="Horton D.L."/>
            <person name="Alikhan N.F."/>
            <person name="Baker D."/>
            <person name="Gharbi K."/>
            <person name="Hall N."/>
            <person name="Watson M."/>
            <person name="Adriaenssens E.M."/>
            <person name="Foster-Nyarko E."/>
            <person name="Jarju S."/>
            <person name="Secka A."/>
            <person name="Antonio M."/>
            <person name="Oren A."/>
            <person name="Chaudhuri R.R."/>
            <person name="La Ragione R."/>
            <person name="Hildebrand F."/>
            <person name="Pallen M.J."/>
        </authorList>
    </citation>
    <scope>NUCLEOTIDE SEQUENCE</scope>
    <source>
        <strain evidence="1">CHK157-1446</strain>
    </source>
</reference>
<name>A0A9D1ENM5_9FIRM</name>
<comment type="caution">
    <text evidence="1">The sequence shown here is derived from an EMBL/GenBank/DDBJ whole genome shotgun (WGS) entry which is preliminary data.</text>
</comment>
<organism evidence="1 2">
    <name type="scientific">Candidatus Faeciplasma gallinarum</name>
    <dbReference type="NCBI Taxonomy" id="2840799"/>
    <lineage>
        <taxon>Bacteria</taxon>
        <taxon>Bacillati</taxon>
        <taxon>Bacillota</taxon>
        <taxon>Clostridia</taxon>
        <taxon>Eubacteriales</taxon>
        <taxon>Oscillospiraceae</taxon>
        <taxon>Oscillospiraceae incertae sedis</taxon>
        <taxon>Candidatus Faeciplasma</taxon>
    </lineage>
</organism>
<dbReference type="EMBL" id="DVIR01000025">
    <property type="protein sequence ID" value="HIS24247.1"/>
    <property type="molecule type" value="Genomic_DNA"/>
</dbReference>
<proteinExistence type="predicted"/>
<sequence>MFAPLPRDENGDGIYYMPSSFYGLDGSPVLIMNAPNPEGEALLASCLRFKAIDPVVISIDEQQLRNTYLWNDDMIEMSKECQEIADEHFLIGTANNVSSSLSSVYDTLSRSIVRGGREPSTWAQLRENNREAFEYYIEELNAIIDEFAETLD</sequence>
<dbReference type="AlphaFoldDB" id="A0A9D1ENM5"/>
<reference evidence="1" key="1">
    <citation type="submission" date="2020-10" db="EMBL/GenBank/DDBJ databases">
        <authorList>
            <person name="Gilroy R."/>
        </authorList>
    </citation>
    <scope>NUCLEOTIDE SEQUENCE</scope>
    <source>
        <strain evidence="1">CHK157-1446</strain>
    </source>
</reference>
<protein>
    <submittedName>
        <fullName evidence="1">Uncharacterized protein</fullName>
    </submittedName>
</protein>
<accession>A0A9D1ENM5</accession>
<evidence type="ECO:0000313" key="2">
    <source>
        <dbReference type="Proteomes" id="UP000823982"/>
    </source>
</evidence>
<dbReference type="Proteomes" id="UP000823982">
    <property type="component" value="Unassembled WGS sequence"/>
</dbReference>
<evidence type="ECO:0000313" key="1">
    <source>
        <dbReference type="EMBL" id="HIS24247.1"/>
    </source>
</evidence>